<dbReference type="EMBL" id="LN890957">
    <property type="protein sequence ID" value="CUS14617.1"/>
    <property type="molecule type" value="Genomic_DNA"/>
</dbReference>
<dbReference type="Pfam" id="PF00023">
    <property type="entry name" value="Ank"/>
    <property type="match status" value="1"/>
</dbReference>
<evidence type="ECO:0000313" key="5">
    <source>
        <dbReference type="Proteomes" id="UP001412239"/>
    </source>
</evidence>
<protein>
    <recommendedName>
        <fullName evidence="3">Nephrocystin 3-like N-terminal domain-containing protein</fullName>
    </recommendedName>
</protein>
<dbReference type="PANTHER" id="PTHR10039:SF16">
    <property type="entry name" value="GPI INOSITOL-DEACYLASE"/>
    <property type="match status" value="1"/>
</dbReference>
<name>A0A292Q7F1_9PEZI</name>
<dbReference type="Gene3D" id="3.40.50.300">
    <property type="entry name" value="P-loop containing nucleotide triphosphate hydrolases"/>
    <property type="match status" value="1"/>
</dbReference>
<keyword evidence="2" id="KW-0040">ANK repeat</keyword>
<dbReference type="PANTHER" id="PTHR10039">
    <property type="entry name" value="AMELOGENIN"/>
    <property type="match status" value="1"/>
</dbReference>
<evidence type="ECO:0000256" key="1">
    <source>
        <dbReference type="ARBA" id="ARBA00022737"/>
    </source>
</evidence>
<dbReference type="Gene3D" id="1.25.40.20">
    <property type="entry name" value="Ankyrin repeat-containing domain"/>
    <property type="match status" value="1"/>
</dbReference>
<dbReference type="InterPro" id="IPR027417">
    <property type="entry name" value="P-loop_NTPase"/>
</dbReference>
<feature type="non-terminal residue" evidence="4">
    <location>
        <position position="1"/>
    </location>
</feature>
<keyword evidence="1" id="KW-0677">Repeat</keyword>
<reference evidence="4" key="1">
    <citation type="submission" date="2015-10" db="EMBL/GenBank/DDBJ databases">
        <authorList>
            <person name="Regsiter A."/>
            <person name="william w."/>
        </authorList>
    </citation>
    <scope>NUCLEOTIDE SEQUENCE</scope>
    <source>
        <strain evidence="4">Montdore</strain>
    </source>
</reference>
<dbReference type="AlphaFoldDB" id="A0A292Q7F1"/>
<feature type="non-terminal residue" evidence="4">
    <location>
        <position position="566"/>
    </location>
</feature>
<dbReference type="InterPro" id="IPR056884">
    <property type="entry name" value="NPHP3-like_N"/>
</dbReference>
<evidence type="ECO:0000259" key="3">
    <source>
        <dbReference type="Pfam" id="PF24883"/>
    </source>
</evidence>
<feature type="domain" description="Nephrocystin 3-like N-terminal" evidence="3">
    <location>
        <begin position="30"/>
        <end position="200"/>
    </location>
</feature>
<sequence length="566" mass="63512">ENKLQKIQKWLNVVDPTSNYSTALALREPGTGNWLLQGGEYMDWKAGRGGVLWLHGIHDFSNANSRISATAIEDVEDLCKSNDDHALAYFYFTFSDSEKQNLENMLLSIIGQLPKRPSELGLPAEVVDLYNSTGAIRKSAGMKALKDVLSRIIKGFKKTFIILDALDEFPKAIRGSLLSWIGELKADHNEGSLSILVTSRPERDIVGSLEQLDPFAISLQSSTIDPDILAYIRNSLAGKDGFRKFTAEIKSEIEEKVVSGSQGMFRWVDCVLRVVEECITPTSVRDALRELPKDIDSIYERILDTIPEKQKEYIRRAMNWLAFSAEPLTLGQLAEAIVIKYDVNKYGEDSEDLFDMKSLMSICPSLISFADAGDDKSSTQESRRLRLAHFSVKEYLISDRAAQASSAYYHISEDKANLRMGHACLSRILRHRGEGTIRHNKVERMSFLYHSARHWFTYFRPIEYKAPTPLSEAAVRVLKLGQAWLDIYDPDRPWRRELGVSGPYQPAIYYCSLLGLATACKLLVNRTEDRVNVNGGFRGNALQAAASRGNESVVGLLLERGADVNA</sequence>
<dbReference type="Pfam" id="PF24883">
    <property type="entry name" value="NPHP3_N"/>
    <property type="match status" value="1"/>
</dbReference>
<dbReference type="SUPFAM" id="SSF48403">
    <property type="entry name" value="Ankyrin repeat"/>
    <property type="match status" value="1"/>
</dbReference>
<evidence type="ECO:0000313" key="4">
    <source>
        <dbReference type="EMBL" id="CUS14617.1"/>
    </source>
</evidence>
<organism evidence="4 5">
    <name type="scientific">Tuber aestivum</name>
    <name type="common">summer truffle</name>
    <dbReference type="NCBI Taxonomy" id="59557"/>
    <lineage>
        <taxon>Eukaryota</taxon>
        <taxon>Fungi</taxon>
        <taxon>Dikarya</taxon>
        <taxon>Ascomycota</taxon>
        <taxon>Pezizomycotina</taxon>
        <taxon>Pezizomycetes</taxon>
        <taxon>Pezizales</taxon>
        <taxon>Tuberaceae</taxon>
        <taxon>Tuber</taxon>
    </lineage>
</organism>
<gene>
    <name evidence="4" type="ORF">GSTUAT00001348001</name>
</gene>
<dbReference type="InterPro" id="IPR036770">
    <property type="entry name" value="Ankyrin_rpt-contain_sf"/>
</dbReference>
<dbReference type="Proteomes" id="UP001412239">
    <property type="component" value="Unassembled WGS sequence"/>
</dbReference>
<dbReference type="PROSITE" id="PS50297">
    <property type="entry name" value="ANK_REP_REGION"/>
    <property type="match status" value="1"/>
</dbReference>
<dbReference type="PROSITE" id="PS50088">
    <property type="entry name" value="ANK_REPEAT"/>
    <property type="match status" value="1"/>
</dbReference>
<feature type="repeat" description="ANK" evidence="2">
    <location>
        <begin position="537"/>
        <end position="566"/>
    </location>
</feature>
<proteinExistence type="predicted"/>
<dbReference type="InterPro" id="IPR002110">
    <property type="entry name" value="Ankyrin_rpt"/>
</dbReference>
<evidence type="ECO:0000256" key="2">
    <source>
        <dbReference type="PROSITE-ProRule" id="PRU00023"/>
    </source>
</evidence>
<accession>A0A292Q7F1</accession>
<keyword evidence="5" id="KW-1185">Reference proteome</keyword>